<sequence length="592" mass="66750">MSIKIHPDESFYSLPNRRFSMQDVSTLSHRRLLANSGLSLKRRLLLSKASAFRRQRSSGFRLTDFLDLPPGVVLSSTPTPVVEKDAILDIQHDTFKFSDLVSHVIRILLFIPWCAAVGGALLLSPNHVELVAFRTGYLPSPKGLRRFARWADCAYPHVMVFFACVVVVLWVDRSIPLGEDDQQSLYLVIMDLASVPDAVIAASGLNDERMIDMASFDLLSRVRESLEEANVSSIWRQHSKGNHSNCEKASSLLWPKWTSVPDLCLEATASELEWRRAADTIAFAVLNHIYVNWDVDRYSEKAKCSPVKVDNEARQAKLGKFFELKDVGKMEEPCTIVDRHGRILLWYLPKLMYPSRVAMVNNSLLLLRPILDKSMPNMSNPEDRRSWRLQGFVDESDATYFGRGKITMSPGYFMQSHERMCDPVVPSASLRLKEVQAWLAKITPIEEFLNEILKVVHPRLHKACGTVMSAMKLDEALAESANSWPSLFGAMELIVNRITPWHQDSGAASGSYDLLLSLGCNESVQFEVSDIGGSFTYGPGALLYLTGKVLRHSVPEWEGEERVVLTHFTKDAVQDRFLAPRPVLPNIDQYLL</sequence>
<dbReference type="Gene3D" id="3.60.130.30">
    <property type="match status" value="1"/>
</dbReference>
<keyword evidence="2" id="KW-0479">Metal-binding</keyword>
<organism evidence="7 8">
    <name type="scientific">Paxillus involutus ATCC 200175</name>
    <dbReference type="NCBI Taxonomy" id="664439"/>
    <lineage>
        <taxon>Eukaryota</taxon>
        <taxon>Fungi</taxon>
        <taxon>Dikarya</taxon>
        <taxon>Basidiomycota</taxon>
        <taxon>Agaricomycotina</taxon>
        <taxon>Agaricomycetes</taxon>
        <taxon>Agaricomycetidae</taxon>
        <taxon>Boletales</taxon>
        <taxon>Paxilineae</taxon>
        <taxon>Paxillaceae</taxon>
        <taxon>Paxillus</taxon>
    </lineage>
</organism>
<proteinExistence type="predicted"/>
<reference evidence="7 8" key="1">
    <citation type="submission" date="2014-06" db="EMBL/GenBank/DDBJ databases">
        <authorList>
            <consortium name="DOE Joint Genome Institute"/>
            <person name="Kuo A."/>
            <person name="Kohler A."/>
            <person name="Nagy L.G."/>
            <person name="Floudas D."/>
            <person name="Copeland A."/>
            <person name="Barry K.W."/>
            <person name="Cichocki N."/>
            <person name="Veneault-Fourrey C."/>
            <person name="LaButti K."/>
            <person name="Lindquist E.A."/>
            <person name="Lipzen A."/>
            <person name="Lundell T."/>
            <person name="Morin E."/>
            <person name="Murat C."/>
            <person name="Sun H."/>
            <person name="Tunlid A."/>
            <person name="Henrissat B."/>
            <person name="Grigoriev I.V."/>
            <person name="Hibbett D.S."/>
            <person name="Martin F."/>
            <person name="Nordberg H.P."/>
            <person name="Cantor M.N."/>
            <person name="Hua S.X."/>
        </authorList>
    </citation>
    <scope>NUCLEOTIDE SEQUENCE [LARGE SCALE GENOMIC DNA]</scope>
    <source>
        <strain evidence="7 8">ATCC 200175</strain>
    </source>
</reference>
<dbReference type="AlphaFoldDB" id="A0A0C9TTB0"/>
<dbReference type="GO" id="GO:0046872">
    <property type="term" value="F:metal ion binding"/>
    <property type="evidence" value="ECO:0007669"/>
    <property type="project" value="UniProtKB-KW"/>
</dbReference>
<keyword evidence="5" id="KW-0408">Iron</keyword>
<reference evidence="8" key="2">
    <citation type="submission" date="2015-01" db="EMBL/GenBank/DDBJ databases">
        <title>Evolutionary Origins and Diversification of the Mycorrhizal Mutualists.</title>
        <authorList>
            <consortium name="DOE Joint Genome Institute"/>
            <consortium name="Mycorrhizal Genomics Consortium"/>
            <person name="Kohler A."/>
            <person name="Kuo A."/>
            <person name="Nagy L.G."/>
            <person name="Floudas D."/>
            <person name="Copeland A."/>
            <person name="Barry K.W."/>
            <person name="Cichocki N."/>
            <person name="Veneault-Fourrey C."/>
            <person name="LaButti K."/>
            <person name="Lindquist E.A."/>
            <person name="Lipzen A."/>
            <person name="Lundell T."/>
            <person name="Morin E."/>
            <person name="Murat C."/>
            <person name="Riley R."/>
            <person name="Ohm R."/>
            <person name="Sun H."/>
            <person name="Tunlid A."/>
            <person name="Henrissat B."/>
            <person name="Grigoriev I.V."/>
            <person name="Hibbett D.S."/>
            <person name="Martin F."/>
        </authorList>
    </citation>
    <scope>NUCLEOTIDE SEQUENCE [LARGE SCALE GENOMIC DNA]</scope>
    <source>
        <strain evidence="8">ATCC 200175</strain>
    </source>
</reference>
<gene>
    <name evidence="7" type="ORF">PAXINDRAFT_16536</name>
</gene>
<evidence type="ECO:0000313" key="7">
    <source>
        <dbReference type="EMBL" id="KIJ10451.1"/>
    </source>
</evidence>
<evidence type="ECO:0000259" key="6">
    <source>
        <dbReference type="Pfam" id="PF12851"/>
    </source>
</evidence>
<accession>A0A0C9TTB0</accession>
<evidence type="ECO:0000256" key="4">
    <source>
        <dbReference type="ARBA" id="ARBA00023002"/>
    </source>
</evidence>
<dbReference type="HOGENOM" id="CLU_460859_0_0_1"/>
<protein>
    <recommendedName>
        <fullName evidence="6">2OGFeDO JBP1/TET oxygenase domain-containing protein</fullName>
    </recommendedName>
</protein>
<evidence type="ECO:0000256" key="2">
    <source>
        <dbReference type="ARBA" id="ARBA00022723"/>
    </source>
</evidence>
<keyword evidence="8" id="KW-1185">Reference proteome</keyword>
<evidence type="ECO:0000313" key="8">
    <source>
        <dbReference type="Proteomes" id="UP000053647"/>
    </source>
</evidence>
<name>A0A0C9TTB0_PAXIN</name>
<dbReference type="GO" id="GO:0051213">
    <property type="term" value="F:dioxygenase activity"/>
    <property type="evidence" value="ECO:0007669"/>
    <property type="project" value="UniProtKB-KW"/>
</dbReference>
<comment type="cofactor">
    <cofactor evidence="1">
        <name>Fe(2+)</name>
        <dbReference type="ChEBI" id="CHEBI:29033"/>
    </cofactor>
</comment>
<keyword evidence="3" id="KW-0223">Dioxygenase</keyword>
<dbReference type="EMBL" id="KN819405">
    <property type="protein sequence ID" value="KIJ10451.1"/>
    <property type="molecule type" value="Genomic_DNA"/>
</dbReference>
<dbReference type="Proteomes" id="UP000053647">
    <property type="component" value="Unassembled WGS sequence"/>
</dbReference>
<dbReference type="OrthoDB" id="2752889at2759"/>
<evidence type="ECO:0000256" key="1">
    <source>
        <dbReference type="ARBA" id="ARBA00001954"/>
    </source>
</evidence>
<dbReference type="Pfam" id="PF12851">
    <property type="entry name" value="Tet_JBP"/>
    <property type="match status" value="1"/>
</dbReference>
<evidence type="ECO:0000256" key="3">
    <source>
        <dbReference type="ARBA" id="ARBA00022964"/>
    </source>
</evidence>
<feature type="domain" description="2OGFeDO JBP1/TET oxygenase" evidence="6">
    <location>
        <begin position="440"/>
        <end position="569"/>
    </location>
</feature>
<keyword evidence="4" id="KW-0560">Oxidoreductase</keyword>
<dbReference type="InterPro" id="IPR024779">
    <property type="entry name" value="2OGFeDO_JBP1/TET_oxygenase_dom"/>
</dbReference>
<evidence type="ECO:0000256" key="5">
    <source>
        <dbReference type="ARBA" id="ARBA00023004"/>
    </source>
</evidence>